<dbReference type="EMBL" id="FQUX01000005">
    <property type="protein sequence ID" value="SHF57467.1"/>
    <property type="molecule type" value="Genomic_DNA"/>
</dbReference>
<keyword evidence="2" id="KW-0808">Transferase</keyword>
<dbReference type="PANTHER" id="PTHR21064">
    <property type="entry name" value="AMINOGLYCOSIDE PHOSPHOTRANSFERASE DOMAIN-CONTAINING PROTEIN-RELATED"/>
    <property type="match status" value="1"/>
</dbReference>
<organism evidence="2 3">
    <name type="scientific">Arenibacter palladensis</name>
    <dbReference type="NCBI Taxonomy" id="237373"/>
    <lineage>
        <taxon>Bacteria</taxon>
        <taxon>Pseudomonadati</taxon>
        <taxon>Bacteroidota</taxon>
        <taxon>Flavobacteriia</taxon>
        <taxon>Flavobacteriales</taxon>
        <taxon>Flavobacteriaceae</taxon>
        <taxon>Arenibacter</taxon>
    </lineage>
</organism>
<feature type="domain" description="Aminoglycoside phosphotransferase" evidence="1">
    <location>
        <begin position="25"/>
        <end position="257"/>
    </location>
</feature>
<reference evidence="3" key="1">
    <citation type="submission" date="2016-11" db="EMBL/GenBank/DDBJ databases">
        <authorList>
            <person name="Varghese N."/>
            <person name="Submissions S."/>
        </authorList>
    </citation>
    <scope>NUCLEOTIDE SEQUENCE [LARGE SCALE GENOMIC DNA]</scope>
    <source>
        <strain evidence="3">DSM 17539</strain>
    </source>
</reference>
<dbReference type="AlphaFoldDB" id="A0A1M5CS50"/>
<dbReference type="Gene3D" id="3.90.1200.10">
    <property type="match status" value="1"/>
</dbReference>
<evidence type="ECO:0000313" key="3">
    <source>
        <dbReference type="Proteomes" id="UP000184406"/>
    </source>
</evidence>
<name>A0A1M5CS50_9FLAO</name>
<dbReference type="Pfam" id="PF01636">
    <property type="entry name" value="APH"/>
    <property type="match status" value="1"/>
</dbReference>
<dbReference type="InterPro" id="IPR002575">
    <property type="entry name" value="Aminoglycoside_PTrfase"/>
</dbReference>
<evidence type="ECO:0000313" key="2">
    <source>
        <dbReference type="EMBL" id="SHF57467.1"/>
    </source>
</evidence>
<dbReference type="OrthoDB" id="526037at2"/>
<proteinExistence type="predicted"/>
<dbReference type="GO" id="GO:0016740">
    <property type="term" value="F:transferase activity"/>
    <property type="evidence" value="ECO:0007669"/>
    <property type="project" value="UniProtKB-KW"/>
</dbReference>
<keyword evidence="3" id="KW-1185">Reference proteome</keyword>
<dbReference type="PANTHER" id="PTHR21064:SF5">
    <property type="entry name" value="SLR1880 PROTEIN"/>
    <property type="match status" value="1"/>
</dbReference>
<dbReference type="RefSeq" id="WP_072863038.1">
    <property type="nucleotide sequence ID" value="NZ_FQUX01000005.1"/>
</dbReference>
<dbReference type="Proteomes" id="UP000184406">
    <property type="component" value="Unassembled WGS sequence"/>
</dbReference>
<accession>A0A1M5CS50</accession>
<dbReference type="InterPro" id="IPR050249">
    <property type="entry name" value="Pseudomonas-type_ThrB"/>
</dbReference>
<sequence length="357" mass="41341">MIVNKNVELNELLQNFSIDRKTYEFQGINQGYINDTYLVLDNQYPLYILQRVNHNVFKDVHGLMGNIANAFQHLEDENYTAIELLKTESDNSYYKDKKTGYWRLMSYINNTTAYDNATDTNIAFEAGRVVGKFHQLLAEAALDKYVDTIPNFHNLPLREKQFEESIQSAKAEKLETAENAISFAKETLEKLKILDNSKLPLRVCHNDTKLNNILFSKEDNKALCLIDLDTIMKGYFYFDFGDAIRTVANTAAEDEQDHDKITFERPLFEAFIRGLESNGPFLSKEEIDLLPWGAVFMPFIHGLRALTDYLNDNIYYKVSYENQNLDRCLSLFNFTNKALQEIEYMTQVVKEGLTPKV</sequence>
<gene>
    <name evidence="2" type="ORF">SAMN03080594_105169</name>
</gene>
<dbReference type="InterPro" id="IPR011009">
    <property type="entry name" value="Kinase-like_dom_sf"/>
</dbReference>
<protein>
    <submittedName>
        <fullName evidence="2">Phosphotransferase enzyme family protein</fullName>
    </submittedName>
</protein>
<dbReference type="SUPFAM" id="SSF56112">
    <property type="entry name" value="Protein kinase-like (PK-like)"/>
    <property type="match status" value="1"/>
</dbReference>
<evidence type="ECO:0000259" key="1">
    <source>
        <dbReference type="Pfam" id="PF01636"/>
    </source>
</evidence>